<dbReference type="EMBL" id="VMNX01000171">
    <property type="protein sequence ID" value="MPY53087.1"/>
    <property type="molecule type" value="Genomic_DNA"/>
</dbReference>
<dbReference type="RefSeq" id="WP_152867243.1">
    <property type="nucleotide sequence ID" value="NZ_VMNX01000171.1"/>
</dbReference>
<accession>A0A5N8X0G9</accession>
<feature type="transmembrane region" description="Helical" evidence="1">
    <location>
        <begin position="73"/>
        <end position="96"/>
    </location>
</feature>
<keyword evidence="1" id="KW-0472">Membrane</keyword>
<organism evidence="2 3">
    <name type="scientific">Streptomyces acidicola</name>
    <dbReference type="NCBI Taxonomy" id="2596892"/>
    <lineage>
        <taxon>Bacteria</taxon>
        <taxon>Bacillati</taxon>
        <taxon>Actinomycetota</taxon>
        <taxon>Actinomycetes</taxon>
        <taxon>Kitasatosporales</taxon>
        <taxon>Streptomycetaceae</taxon>
        <taxon>Streptomyces</taxon>
    </lineage>
</organism>
<evidence type="ECO:0000313" key="3">
    <source>
        <dbReference type="Proteomes" id="UP000373149"/>
    </source>
</evidence>
<sequence length="129" mass="13763">MCEVDEVVMPRQVRAAQLLLFGLACSGLLVILALQDGLTSFGLGDLMVPWIVVWVCALLALRYGGGARNGVRLTTIVVLVFVLFGAFNDAFGAAAPGEFVDAALRIVAGVPVVVLLFLPEATAWFDREK</sequence>
<evidence type="ECO:0000313" key="2">
    <source>
        <dbReference type="EMBL" id="MPY53087.1"/>
    </source>
</evidence>
<keyword evidence="1" id="KW-1133">Transmembrane helix</keyword>
<name>A0A5N8X0G9_9ACTN</name>
<evidence type="ECO:0000256" key="1">
    <source>
        <dbReference type="SAM" id="Phobius"/>
    </source>
</evidence>
<feature type="transmembrane region" description="Helical" evidence="1">
    <location>
        <begin position="41"/>
        <end position="61"/>
    </location>
</feature>
<keyword evidence="3" id="KW-1185">Reference proteome</keyword>
<protein>
    <submittedName>
        <fullName evidence="2">Uncharacterized protein</fullName>
    </submittedName>
</protein>
<dbReference type="Proteomes" id="UP000373149">
    <property type="component" value="Unassembled WGS sequence"/>
</dbReference>
<feature type="transmembrane region" description="Helical" evidence="1">
    <location>
        <begin position="18"/>
        <end position="35"/>
    </location>
</feature>
<feature type="transmembrane region" description="Helical" evidence="1">
    <location>
        <begin position="102"/>
        <end position="125"/>
    </location>
</feature>
<gene>
    <name evidence="2" type="ORF">FPZ41_32805</name>
</gene>
<keyword evidence="1" id="KW-0812">Transmembrane</keyword>
<reference evidence="2 3" key="1">
    <citation type="submission" date="2019-09" db="EMBL/GenBank/DDBJ databases">
        <authorList>
            <person name="Duangmal K."/>
            <person name="Teo W.F.A."/>
            <person name="Lipun K."/>
        </authorList>
    </citation>
    <scope>NUCLEOTIDE SEQUENCE [LARGE SCALE GENOMIC DNA]</scope>
    <source>
        <strain evidence="2 3">K1PN6</strain>
    </source>
</reference>
<proteinExistence type="predicted"/>
<comment type="caution">
    <text evidence="2">The sequence shown here is derived from an EMBL/GenBank/DDBJ whole genome shotgun (WGS) entry which is preliminary data.</text>
</comment>
<dbReference type="AlphaFoldDB" id="A0A5N8X0G9"/>